<keyword evidence="2" id="KW-0472">Membrane</keyword>
<proteinExistence type="predicted"/>
<evidence type="ECO:0000256" key="2">
    <source>
        <dbReference type="SAM" id="Phobius"/>
    </source>
</evidence>
<organism evidence="3 4">
    <name type="scientific">Pseudosporangium ferrugineum</name>
    <dbReference type="NCBI Taxonomy" id="439699"/>
    <lineage>
        <taxon>Bacteria</taxon>
        <taxon>Bacillati</taxon>
        <taxon>Actinomycetota</taxon>
        <taxon>Actinomycetes</taxon>
        <taxon>Micromonosporales</taxon>
        <taxon>Micromonosporaceae</taxon>
        <taxon>Pseudosporangium</taxon>
    </lineage>
</organism>
<evidence type="ECO:0000313" key="4">
    <source>
        <dbReference type="Proteomes" id="UP000239209"/>
    </source>
</evidence>
<feature type="transmembrane region" description="Helical" evidence="2">
    <location>
        <begin position="16"/>
        <end position="35"/>
    </location>
</feature>
<dbReference type="Proteomes" id="UP000239209">
    <property type="component" value="Unassembled WGS sequence"/>
</dbReference>
<name>A0A2T0RMA4_9ACTN</name>
<evidence type="ECO:0000313" key="3">
    <source>
        <dbReference type="EMBL" id="PRY22324.1"/>
    </source>
</evidence>
<reference evidence="3 4" key="1">
    <citation type="submission" date="2018-03" db="EMBL/GenBank/DDBJ databases">
        <title>Genomic Encyclopedia of Archaeal and Bacterial Type Strains, Phase II (KMG-II): from individual species to whole genera.</title>
        <authorList>
            <person name="Goeker M."/>
        </authorList>
    </citation>
    <scope>NUCLEOTIDE SEQUENCE [LARGE SCALE GENOMIC DNA]</scope>
    <source>
        <strain evidence="3 4">DSM 45348</strain>
    </source>
</reference>
<feature type="region of interest" description="Disordered" evidence="1">
    <location>
        <begin position="389"/>
        <end position="415"/>
    </location>
</feature>
<dbReference type="AlphaFoldDB" id="A0A2T0RMA4"/>
<protein>
    <submittedName>
        <fullName evidence="3">Uncharacterized protein</fullName>
    </submittedName>
</protein>
<dbReference type="RefSeq" id="WP_106129895.1">
    <property type="nucleotide sequence ID" value="NZ_PVZG01000017.1"/>
</dbReference>
<accession>A0A2T0RMA4</accession>
<keyword evidence="4" id="KW-1185">Reference proteome</keyword>
<keyword evidence="2" id="KW-1133">Transmembrane helix</keyword>
<dbReference type="EMBL" id="PVZG01000017">
    <property type="protein sequence ID" value="PRY22324.1"/>
    <property type="molecule type" value="Genomic_DNA"/>
</dbReference>
<dbReference type="OrthoDB" id="3297285at2"/>
<gene>
    <name evidence="3" type="ORF">CLV70_11727</name>
</gene>
<sequence length="415" mass="43618">MEFAFDLLVGNSGRVAVIWLGLIVLAVVALGGLALPNGVRRPRQISAWLADSAAQKRADMLGRAAEAQETVRYAEEIAVAARGAAATAERRREECQQAQAAVEQAWQAWQDADAALERARRAAAYATPGSESPADERDDRAQALRRAAQAAHRRGDLSDDQLLDALTHRNGWDPELHPVEQELVLARAAVSHRFAAYQKALDAEDAAWKAADVATAAIRTLRTEVTAAQALADAARQALPEAAREILDRAIRDKVVLSAVPIATVAAEAGDAAGLAGLGIGDDGSAVTQPVPAGAIETATTQPVLGVAREADATQVVRTQADATQVVRAQADATQVVKTRVPAQRVPGQDEVTQVVPAGAMAAEADATQVVPLPAAVETTQPVVTQEVRTGRSGRRELPSWAQPTAGRPRIAGAR</sequence>
<comment type="caution">
    <text evidence="3">The sequence shown here is derived from an EMBL/GenBank/DDBJ whole genome shotgun (WGS) entry which is preliminary data.</text>
</comment>
<feature type="region of interest" description="Disordered" evidence="1">
    <location>
        <begin position="121"/>
        <end position="156"/>
    </location>
</feature>
<keyword evidence="2" id="KW-0812">Transmembrane</keyword>
<evidence type="ECO:0000256" key="1">
    <source>
        <dbReference type="SAM" id="MobiDB-lite"/>
    </source>
</evidence>